<name>A0A2R6WR81_MARPO</name>
<keyword evidence="2" id="KW-1185">Reference proteome</keyword>
<dbReference type="Proteomes" id="UP000244005">
    <property type="component" value="Unassembled WGS sequence"/>
</dbReference>
<accession>A0A2R6WR81</accession>
<protein>
    <submittedName>
        <fullName evidence="1">Uncharacterized protein</fullName>
    </submittedName>
</protein>
<proteinExistence type="predicted"/>
<evidence type="ECO:0000313" key="1">
    <source>
        <dbReference type="EMBL" id="PTQ36375.1"/>
    </source>
</evidence>
<dbReference type="AlphaFoldDB" id="A0A2R6WR81"/>
<reference evidence="2" key="1">
    <citation type="journal article" date="2017" name="Cell">
        <title>Insights into land plant evolution garnered from the Marchantia polymorpha genome.</title>
        <authorList>
            <person name="Bowman J.L."/>
            <person name="Kohchi T."/>
            <person name="Yamato K.T."/>
            <person name="Jenkins J."/>
            <person name="Shu S."/>
            <person name="Ishizaki K."/>
            <person name="Yamaoka S."/>
            <person name="Nishihama R."/>
            <person name="Nakamura Y."/>
            <person name="Berger F."/>
            <person name="Adam C."/>
            <person name="Aki S.S."/>
            <person name="Althoff F."/>
            <person name="Araki T."/>
            <person name="Arteaga-Vazquez M.A."/>
            <person name="Balasubrmanian S."/>
            <person name="Barry K."/>
            <person name="Bauer D."/>
            <person name="Boehm C.R."/>
            <person name="Briginshaw L."/>
            <person name="Caballero-Perez J."/>
            <person name="Catarino B."/>
            <person name="Chen F."/>
            <person name="Chiyoda S."/>
            <person name="Chovatia M."/>
            <person name="Davies K.M."/>
            <person name="Delmans M."/>
            <person name="Demura T."/>
            <person name="Dierschke T."/>
            <person name="Dolan L."/>
            <person name="Dorantes-Acosta A.E."/>
            <person name="Eklund D.M."/>
            <person name="Florent S.N."/>
            <person name="Flores-Sandoval E."/>
            <person name="Fujiyama A."/>
            <person name="Fukuzawa H."/>
            <person name="Galik B."/>
            <person name="Grimanelli D."/>
            <person name="Grimwood J."/>
            <person name="Grossniklaus U."/>
            <person name="Hamada T."/>
            <person name="Haseloff J."/>
            <person name="Hetherington A.J."/>
            <person name="Higo A."/>
            <person name="Hirakawa Y."/>
            <person name="Hundley H.N."/>
            <person name="Ikeda Y."/>
            <person name="Inoue K."/>
            <person name="Inoue S.I."/>
            <person name="Ishida S."/>
            <person name="Jia Q."/>
            <person name="Kakita M."/>
            <person name="Kanazawa T."/>
            <person name="Kawai Y."/>
            <person name="Kawashima T."/>
            <person name="Kennedy M."/>
            <person name="Kinose K."/>
            <person name="Kinoshita T."/>
            <person name="Kohara Y."/>
            <person name="Koide E."/>
            <person name="Komatsu K."/>
            <person name="Kopischke S."/>
            <person name="Kubo M."/>
            <person name="Kyozuka J."/>
            <person name="Lagercrantz U."/>
            <person name="Lin S.S."/>
            <person name="Lindquist E."/>
            <person name="Lipzen A.M."/>
            <person name="Lu C.W."/>
            <person name="De Luna E."/>
            <person name="Martienssen R.A."/>
            <person name="Minamino N."/>
            <person name="Mizutani M."/>
            <person name="Mizutani M."/>
            <person name="Mochizuki N."/>
            <person name="Monte I."/>
            <person name="Mosher R."/>
            <person name="Nagasaki H."/>
            <person name="Nakagami H."/>
            <person name="Naramoto S."/>
            <person name="Nishitani K."/>
            <person name="Ohtani M."/>
            <person name="Okamoto T."/>
            <person name="Okumura M."/>
            <person name="Phillips J."/>
            <person name="Pollak B."/>
            <person name="Reinders A."/>
            <person name="Rovekamp M."/>
            <person name="Sano R."/>
            <person name="Sawa S."/>
            <person name="Schmid M.W."/>
            <person name="Shirakawa M."/>
            <person name="Solano R."/>
            <person name="Spunde A."/>
            <person name="Suetsugu N."/>
            <person name="Sugano S."/>
            <person name="Sugiyama A."/>
            <person name="Sun R."/>
            <person name="Suzuki Y."/>
            <person name="Takenaka M."/>
            <person name="Takezawa D."/>
            <person name="Tomogane H."/>
            <person name="Tsuzuki M."/>
            <person name="Ueda T."/>
            <person name="Umeda M."/>
            <person name="Ward J.M."/>
            <person name="Watanabe Y."/>
            <person name="Yazaki K."/>
            <person name="Yokoyama R."/>
            <person name="Yoshitake Y."/>
            <person name="Yotsui I."/>
            <person name="Zachgo S."/>
            <person name="Schmutz J."/>
        </authorList>
    </citation>
    <scope>NUCLEOTIDE SEQUENCE [LARGE SCALE GENOMIC DNA]</scope>
    <source>
        <strain evidence="2">Tak-1</strain>
    </source>
</reference>
<dbReference type="EMBL" id="KZ772736">
    <property type="protein sequence ID" value="PTQ36375.1"/>
    <property type="molecule type" value="Genomic_DNA"/>
</dbReference>
<dbReference type="Gramene" id="Mp8g01400.1">
    <property type="protein sequence ID" value="Mp8g01400.1.cds1"/>
    <property type="gene ID" value="Mp8g01400"/>
</dbReference>
<gene>
    <name evidence="1" type="ORF">MARPO_0064s0058</name>
</gene>
<sequence>MNLLWKDKVLWQPDELRYRLFTEVVALPLQATQPGLWSCGGDASTKTLRSFDFGPRFWNVLYISPRQRSE</sequence>
<evidence type="ECO:0000313" key="2">
    <source>
        <dbReference type="Proteomes" id="UP000244005"/>
    </source>
</evidence>
<organism evidence="1 2">
    <name type="scientific">Marchantia polymorpha</name>
    <name type="common">Common liverwort</name>
    <name type="synonym">Marchantia aquatica</name>
    <dbReference type="NCBI Taxonomy" id="3197"/>
    <lineage>
        <taxon>Eukaryota</taxon>
        <taxon>Viridiplantae</taxon>
        <taxon>Streptophyta</taxon>
        <taxon>Embryophyta</taxon>
        <taxon>Marchantiophyta</taxon>
        <taxon>Marchantiopsida</taxon>
        <taxon>Marchantiidae</taxon>
        <taxon>Marchantiales</taxon>
        <taxon>Marchantiaceae</taxon>
        <taxon>Marchantia</taxon>
    </lineage>
</organism>